<keyword evidence="4" id="KW-1185">Reference proteome</keyword>
<gene>
    <name evidence="3" type="ordered locus">Emin_0202</name>
</gene>
<keyword evidence="2" id="KW-0732">Signal</keyword>
<dbReference type="AlphaFoldDB" id="B2KB06"/>
<dbReference type="KEGG" id="emi:Emin_0202"/>
<organism evidence="3 4">
    <name type="scientific">Elusimicrobium minutum (strain Pei191)</name>
    <dbReference type="NCBI Taxonomy" id="445932"/>
    <lineage>
        <taxon>Bacteria</taxon>
        <taxon>Pseudomonadati</taxon>
        <taxon>Elusimicrobiota</taxon>
        <taxon>Elusimicrobia</taxon>
        <taxon>Elusimicrobiales</taxon>
        <taxon>Elusimicrobiaceae</taxon>
        <taxon>Elusimicrobium</taxon>
    </lineage>
</organism>
<dbReference type="STRING" id="445932.Emin_0202"/>
<dbReference type="InterPro" id="IPR007485">
    <property type="entry name" value="LPS_assembly_LptE"/>
</dbReference>
<dbReference type="PROSITE" id="PS51257">
    <property type="entry name" value="PROKAR_LIPOPROTEIN"/>
    <property type="match status" value="1"/>
</dbReference>
<evidence type="ECO:0000313" key="3">
    <source>
        <dbReference type="EMBL" id="ACC97765.1"/>
    </source>
</evidence>
<dbReference type="Pfam" id="PF04390">
    <property type="entry name" value="LptE"/>
    <property type="match status" value="1"/>
</dbReference>
<dbReference type="Pfam" id="PF08139">
    <property type="entry name" value="LPAM_1"/>
    <property type="match status" value="1"/>
</dbReference>
<evidence type="ECO:0000313" key="4">
    <source>
        <dbReference type="Proteomes" id="UP000001029"/>
    </source>
</evidence>
<evidence type="ECO:0000256" key="2">
    <source>
        <dbReference type="ARBA" id="ARBA00022729"/>
    </source>
</evidence>
<dbReference type="GO" id="GO:0019867">
    <property type="term" value="C:outer membrane"/>
    <property type="evidence" value="ECO:0007669"/>
    <property type="project" value="InterPro"/>
</dbReference>
<dbReference type="GO" id="GO:0043165">
    <property type="term" value="P:Gram-negative-bacterium-type cell outer membrane assembly"/>
    <property type="evidence" value="ECO:0007669"/>
    <property type="project" value="InterPro"/>
</dbReference>
<dbReference type="HOGENOM" id="CLU_1425961_0_0_0"/>
<proteinExistence type="predicted"/>
<dbReference type="Proteomes" id="UP000001029">
    <property type="component" value="Chromosome"/>
</dbReference>
<dbReference type="OrthoDB" id="9799667at2"/>
<dbReference type="InterPro" id="IPR012640">
    <property type="entry name" value="Membr_lipoprot_lipid_attach_CS"/>
</dbReference>
<evidence type="ECO:0000256" key="1">
    <source>
        <dbReference type="ARBA" id="ARBA00017922"/>
    </source>
</evidence>
<reference evidence="3 4" key="1">
    <citation type="journal article" date="2009" name="Appl. Environ. Microbiol.">
        <title>Genomic analysis of 'Elusimicrobium minutum,' the first cultivated representative of the phylum 'Elusimicrobia' (formerly termite group 1).</title>
        <authorList>
            <person name="Herlemann D.P.R."/>
            <person name="Geissinger O."/>
            <person name="Ikeda-Ohtsubo W."/>
            <person name="Kunin V."/>
            <person name="Sun H."/>
            <person name="Lapidus A."/>
            <person name="Hugenholtz P."/>
            <person name="Brune A."/>
        </authorList>
    </citation>
    <scope>NUCLEOTIDE SEQUENCE [LARGE SCALE GENOMIC DNA]</scope>
    <source>
        <strain evidence="3 4">Pei191</strain>
    </source>
</reference>
<dbReference type="RefSeq" id="WP_012414380.1">
    <property type="nucleotide sequence ID" value="NC_010644.1"/>
</dbReference>
<accession>B2KB06</accession>
<dbReference type="EMBL" id="CP001055">
    <property type="protein sequence ID" value="ACC97765.1"/>
    <property type="molecule type" value="Genomic_DNA"/>
</dbReference>
<name>B2KB06_ELUMP</name>
<protein>
    <recommendedName>
        <fullName evidence="1">Type IV secretion system putative lipoprotein virB7</fullName>
    </recommendedName>
</protein>
<sequence length="190" mass="22045">MKKVFLLISIAVILSACTDATYRPYQQIMPEHINKVAVRPFINKTQVFALEDKLTLRVTDEFLKNGYYQVVTENNSDGVVIGQITRYLMIPLQYDTQLIPTTYRMEIWLNVRFLDKKTDIVIWEEPALMSSYIYSAATLPGGMTEEQAREQIWDRLARDIVKRTTDGFGSVWSESRRSSQDNQEFTTITQ</sequence>